<evidence type="ECO:0000256" key="1">
    <source>
        <dbReference type="SAM" id="SignalP"/>
    </source>
</evidence>
<dbReference type="EMBL" id="CP095046">
    <property type="protein sequence ID" value="UOQ70201.1"/>
    <property type="molecule type" value="Genomic_DNA"/>
</dbReference>
<feature type="chain" id="PRO_5035925475" evidence="1">
    <location>
        <begin position="25"/>
        <end position="395"/>
    </location>
</feature>
<keyword evidence="3" id="KW-1185">Reference proteome</keyword>
<feature type="signal peptide" evidence="1">
    <location>
        <begin position="1"/>
        <end position="24"/>
    </location>
</feature>
<evidence type="ECO:0000313" key="2">
    <source>
        <dbReference type="EMBL" id="UOQ70201.1"/>
    </source>
</evidence>
<dbReference type="RefSeq" id="WP_244673625.1">
    <property type="nucleotide sequence ID" value="NZ_CP095046.1"/>
</dbReference>
<dbReference type="SUPFAM" id="SSF50969">
    <property type="entry name" value="YVTN repeat-like/Quinoprotein amine dehydrogenase"/>
    <property type="match status" value="1"/>
</dbReference>
<name>A0A8T9Q1A2_9BACT</name>
<protein>
    <submittedName>
        <fullName evidence="2">DUF4374 domain-containing protein</fullName>
    </submittedName>
</protein>
<gene>
    <name evidence="2" type="ORF">MUN79_15700</name>
</gene>
<sequence>MHTFNSTSRLLTGVLAATTLLLSACDKGNGSDGPPTPSAGVNYAVSTVGGAYPSQTTYIQGLTDLNGTTLDTKNATEQASFAAMWNYKQAVYMSKFAAPATLTKYTFDPATGRPVGAGRLVVPGANTFSDVQFVSDTEAYASVGGGLARLVKFNPTTFVTTGEISLAKLQKTGARSIYYLGSMVRDTKLFWGVYYENDSYGPLTDSAHVAVIDLPTGKVERVISDGRTGRVFSSGAVECFSKDANGDIYVQGDGTNKVPSGVLRIKAGETRFDPTYFFDLKAATGKDCKGLYHFGNGLAFTTRIEEPNDSYETKGPNYRYYKLDLNAKTSGGALPNLPLIFGSQSSLVRKFDNESLLLSVNTKSQNSLYQYKLSDGTVTKKMDLPGLLTGLAKLN</sequence>
<dbReference type="KEGG" id="hcu:MUN79_15700"/>
<dbReference type="InterPro" id="IPR011044">
    <property type="entry name" value="Quino_amine_DH_bsu"/>
</dbReference>
<keyword evidence="1" id="KW-0732">Signal</keyword>
<proteinExistence type="predicted"/>
<accession>A0A8T9Q1A2</accession>
<dbReference type="Proteomes" id="UP000831796">
    <property type="component" value="Chromosome"/>
</dbReference>
<reference evidence="2" key="1">
    <citation type="submission" date="2022-04" db="EMBL/GenBank/DDBJ databases">
        <title>Hymenobacter sp. isolated from the air.</title>
        <authorList>
            <person name="Won M."/>
            <person name="Lee C.-M."/>
            <person name="Woen H.-Y."/>
            <person name="Kwon S.-W."/>
        </authorList>
    </citation>
    <scope>NUCLEOTIDE SEQUENCE</scope>
    <source>
        <strain evidence="2">5116S-3</strain>
    </source>
</reference>
<dbReference type="AlphaFoldDB" id="A0A8T9Q1A2"/>
<organism evidence="2 3">
    <name type="scientific">Hymenobacter cellulosilyticus</name>
    <dbReference type="NCBI Taxonomy" id="2932248"/>
    <lineage>
        <taxon>Bacteria</taxon>
        <taxon>Pseudomonadati</taxon>
        <taxon>Bacteroidota</taxon>
        <taxon>Cytophagia</taxon>
        <taxon>Cytophagales</taxon>
        <taxon>Hymenobacteraceae</taxon>
        <taxon>Hymenobacter</taxon>
    </lineage>
</organism>
<evidence type="ECO:0000313" key="3">
    <source>
        <dbReference type="Proteomes" id="UP000831796"/>
    </source>
</evidence>